<protein>
    <submittedName>
        <fullName evidence="2">Uncharacterized protein</fullName>
    </submittedName>
</protein>
<evidence type="ECO:0000313" key="2">
    <source>
        <dbReference type="EMBL" id="KAK9402036.1"/>
    </source>
</evidence>
<feature type="region of interest" description="Disordered" evidence="1">
    <location>
        <begin position="1"/>
        <end position="66"/>
    </location>
</feature>
<accession>A0AAW1BJL0</accession>
<feature type="compositionally biased region" description="Basic and acidic residues" evidence="1">
    <location>
        <begin position="34"/>
        <end position="47"/>
    </location>
</feature>
<dbReference type="Proteomes" id="UP001474421">
    <property type="component" value="Unassembled WGS sequence"/>
</dbReference>
<dbReference type="AlphaFoldDB" id="A0AAW1BJL0"/>
<organism evidence="2 3">
    <name type="scientific">Crotalus adamanteus</name>
    <name type="common">Eastern diamondback rattlesnake</name>
    <dbReference type="NCBI Taxonomy" id="8729"/>
    <lineage>
        <taxon>Eukaryota</taxon>
        <taxon>Metazoa</taxon>
        <taxon>Chordata</taxon>
        <taxon>Craniata</taxon>
        <taxon>Vertebrata</taxon>
        <taxon>Euteleostomi</taxon>
        <taxon>Lepidosauria</taxon>
        <taxon>Squamata</taxon>
        <taxon>Bifurcata</taxon>
        <taxon>Unidentata</taxon>
        <taxon>Episquamata</taxon>
        <taxon>Toxicofera</taxon>
        <taxon>Serpentes</taxon>
        <taxon>Colubroidea</taxon>
        <taxon>Viperidae</taxon>
        <taxon>Crotalinae</taxon>
        <taxon>Crotalus</taxon>
    </lineage>
</organism>
<feature type="compositionally biased region" description="Polar residues" evidence="1">
    <location>
        <begin position="17"/>
        <end position="33"/>
    </location>
</feature>
<sequence length="66" mass="7352">MKQKNAHSCDESKLENLPQSEQDTGNQANVSAETSKDENQNHTEKSQRGSPSIYQNRKSSSTCIIL</sequence>
<reference evidence="2 3" key="1">
    <citation type="journal article" date="2024" name="Proc. Natl. Acad. Sci. U.S.A.">
        <title>The genetic regulatory architecture and epigenomic basis for age-related changes in rattlesnake venom.</title>
        <authorList>
            <person name="Hogan M.P."/>
            <person name="Holding M.L."/>
            <person name="Nystrom G.S."/>
            <person name="Colston T.J."/>
            <person name="Bartlett D.A."/>
            <person name="Mason A.J."/>
            <person name="Ellsworth S.A."/>
            <person name="Rautsaw R.M."/>
            <person name="Lawrence K.C."/>
            <person name="Strickland J.L."/>
            <person name="He B."/>
            <person name="Fraser P."/>
            <person name="Margres M.J."/>
            <person name="Gilbert D.M."/>
            <person name="Gibbs H.L."/>
            <person name="Parkinson C.L."/>
            <person name="Rokyta D.R."/>
        </authorList>
    </citation>
    <scope>NUCLEOTIDE SEQUENCE [LARGE SCALE GENOMIC DNA]</scope>
    <source>
        <strain evidence="2">DRR0105</strain>
    </source>
</reference>
<keyword evidence="3" id="KW-1185">Reference proteome</keyword>
<evidence type="ECO:0000313" key="3">
    <source>
        <dbReference type="Proteomes" id="UP001474421"/>
    </source>
</evidence>
<proteinExistence type="predicted"/>
<gene>
    <name evidence="2" type="ORF">NXF25_010392</name>
</gene>
<name>A0AAW1BJL0_CROAD</name>
<feature type="compositionally biased region" description="Polar residues" evidence="1">
    <location>
        <begin position="48"/>
        <end position="66"/>
    </location>
</feature>
<dbReference type="EMBL" id="JAOTOJ010000004">
    <property type="protein sequence ID" value="KAK9402036.1"/>
    <property type="molecule type" value="Genomic_DNA"/>
</dbReference>
<evidence type="ECO:0000256" key="1">
    <source>
        <dbReference type="SAM" id="MobiDB-lite"/>
    </source>
</evidence>
<comment type="caution">
    <text evidence="2">The sequence shown here is derived from an EMBL/GenBank/DDBJ whole genome shotgun (WGS) entry which is preliminary data.</text>
</comment>